<dbReference type="SUPFAM" id="SSF52540">
    <property type="entry name" value="P-loop containing nucleoside triphosphate hydrolases"/>
    <property type="match status" value="1"/>
</dbReference>
<dbReference type="InterPro" id="IPR011990">
    <property type="entry name" value="TPR-like_helical_dom_sf"/>
</dbReference>
<organism evidence="2 3">
    <name type="scientific">Fusarium floridanum</name>
    <dbReference type="NCBI Taxonomy" id="1325733"/>
    <lineage>
        <taxon>Eukaryota</taxon>
        <taxon>Fungi</taxon>
        <taxon>Dikarya</taxon>
        <taxon>Ascomycota</taxon>
        <taxon>Pezizomycotina</taxon>
        <taxon>Sordariomycetes</taxon>
        <taxon>Hypocreomycetidae</taxon>
        <taxon>Hypocreales</taxon>
        <taxon>Nectriaceae</taxon>
        <taxon>Fusarium</taxon>
        <taxon>Fusarium solani species complex</taxon>
    </lineage>
</organism>
<evidence type="ECO:0000313" key="2">
    <source>
        <dbReference type="EMBL" id="RSL86912.1"/>
    </source>
</evidence>
<dbReference type="InterPro" id="IPR019734">
    <property type="entry name" value="TPR_rpt"/>
</dbReference>
<dbReference type="InterPro" id="IPR056681">
    <property type="entry name" value="DUF7779"/>
</dbReference>
<dbReference type="SMART" id="SM00028">
    <property type="entry name" value="TPR"/>
    <property type="match status" value="3"/>
</dbReference>
<dbReference type="Gene3D" id="1.25.40.10">
    <property type="entry name" value="Tetratricopeptide repeat domain"/>
    <property type="match status" value="1"/>
</dbReference>
<dbReference type="Pfam" id="PF25000">
    <property type="entry name" value="DUF7779"/>
    <property type="match status" value="1"/>
</dbReference>
<dbReference type="Gene3D" id="3.40.50.1820">
    <property type="entry name" value="alpha/beta hydrolase"/>
    <property type="match status" value="1"/>
</dbReference>
<comment type="caution">
    <text evidence="2">The sequence shown here is derived from an EMBL/GenBank/DDBJ whole genome shotgun (WGS) entry which is preliminary data.</text>
</comment>
<feature type="domain" description="DUF7779" evidence="1">
    <location>
        <begin position="584"/>
        <end position="677"/>
    </location>
</feature>
<dbReference type="EMBL" id="NKCL01000037">
    <property type="protein sequence ID" value="RSL86912.1"/>
    <property type="molecule type" value="Genomic_DNA"/>
</dbReference>
<dbReference type="GO" id="GO:0043531">
    <property type="term" value="F:ADP binding"/>
    <property type="evidence" value="ECO:0007669"/>
    <property type="project" value="InterPro"/>
</dbReference>
<gene>
    <name evidence="2" type="ORF">CEP51_002509</name>
</gene>
<accession>A0A428SAV7</accession>
<proteinExistence type="predicted"/>
<dbReference type="SUPFAM" id="SSF48452">
    <property type="entry name" value="TPR-like"/>
    <property type="match status" value="1"/>
</dbReference>
<evidence type="ECO:0000313" key="3">
    <source>
        <dbReference type="Proteomes" id="UP000287972"/>
    </source>
</evidence>
<dbReference type="Gene3D" id="3.40.50.300">
    <property type="entry name" value="P-loop containing nucleotide triphosphate hydrolases"/>
    <property type="match status" value="1"/>
</dbReference>
<dbReference type="SUPFAM" id="SSF53474">
    <property type="entry name" value="alpha/beta-Hydrolases"/>
    <property type="match status" value="1"/>
</dbReference>
<dbReference type="InterPro" id="IPR029058">
    <property type="entry name" value="AB_hydrolase_fold"/>
</dbReference>
<name>A0A428SAV7_9HYPO</name>
<reference evidence="2 3" key="1">
    <citation type="submission" date="2017-06" db="EMBL/GenBank/DDBJ databases">
        <title>Comparative genomic analysis of Ambrosia Fusariam Clade fungi.</title>
        <authorList>
            <person name="Stajich J.E."/>
            <person name="Carrillo J."/>
            <person name="Kijimoto T."/>
            <person name="Eskalen A."/>
            <person name="O'Donnell K."/>
            <person name="Kasson M."/>
        </authorList>
    </citation>
    <scope>NUCLEOTIDE SEQUENCE [LARGE SCALE GENOMIC DNA]</scope>
    <source>
        <strain evidence="2 3">NRRL62606</strain>
    </source>
</reference>
<protein>
    <recommendedName>
        <fullName evidence="1">DUF7779 domain-containing protein</fullName>
    </recommendedName>
</protein>
<keyword evidence="3" id="KW-1185">Reference proteome</keyword>
<dbReference type="InterPro" id="IPR027417">
    <property type="entry name" value="P-loop_NTPase"/>
</dbReference>
<evidence type="ECO:0000259" key="1">
    <source>
        <dbReference type="Pfam" id="PF25000"/>
    </source>
</evidence>
<sequence length="1056" mass="118280">MPLDGIQAQVFHFHYEIAVPGRSIWRQISDKGEDLLRIFGRNTGGYQLLDKPVILIGHGLGGLIIKQALRVLSDPIFRSHGKNLLNMIAGVVFFGTPHTTTKHPDQWFRLTRLLSLAGKLPKRFMAQSEADAKTAAIICEEFEQSGLEATVLSIYETEPTKVKPIKTKLPLFRLRDSVMLVDKAFAETWAKKEKLLDNPVSHENESTRQNKRAFGKTRSLKFQSIADILMTQFLTFYPVLDMVHSPLHASSPLGLDSSLTLPPSDSSNANMGSSLPSDFDFIPSNDMGDYVQDESESNTWPCYLWDRREEKRGFVGREDTFKAIDDCFFVPTSSDTEADMQQLPCCCISGLGGMGKTQTATQYAIARQKNFDAIFFIQAENSAKLSEGFSKIAQALGLSDDGEKRAEEADLVVSRSKALKWLSSPKFSAKASGERTTTREPNWLLVFDNAEDTSILRDYWPVGNVGCILVTTRDATTSHFLRSQSHVTHVYLDRLDTAPASQLLLQLSYAHPNETNIKDASGIVDRLGGLPLAIEQVAAYVYVKRMTLREFLTLYDKTLRERRKSDTGSGSGSGSWSYEIAASWALESLGDAASSLLRVYSFLDPDGIQDSILTDPSAKSYSRALPQDYPDEGLPHIDARGKLLKSSLIQLKLEDPVMIRMHRLVQDISLARMTPPQIAEVFSFIVAVIFEGWPFTQNNWDHQAGGWSRQEVLLKHIIRLSHIAKAYDVSGLEVSLKRKFITLLSSGGWYRQERGDFDSGIPLFELGIKICETSPSDFLDLRADLSFGLGGATCDTNRWAKFLEHANDQLHYRLLSDTANGVPPSSNTAIAYSELGIAQALMKQYEEGVRNCDTAIELYATQPDVIDGSFFPVFPHIHRALALVGAGRPQEGERGLLDLIAWHEARFDPQHTEFKLGYAWQCCGLIYARTGRPNESMEAYKKALANYKETVGLLYHRTGNVCGKLAEHHESLNQFVAADFFFNEAQNAYTSQSHYKPELARHYFIRGQAFQRRGDEDAAKEALKEAQKLYNEVVPRNEQVVMSLQSLNKIVAPWVW</sequence>
<dbReference type="AlphaFoldDB" id="A0A428SAV7"/>
<dbReference type="Proteomes" id="UP000287972">
    <property type="component" value="Unassembled WGS sequence"/>
</dbReference>
<dbReference type="PANTHER" id="PTHR35205">
    <property type="entry name" value="NB-ARC AND TPR DOMAIN PROTEIN"/>
    <property type="match status" value="1"/>
</dbReference>
<dbReference type="PANTHER" id="PTHR35205:SF1">
    <property type="entry name" value="ZU5 DOMAIN-CONTAINING PROTEIN"/>
    <property type="match status" value="1"/>
</dbReference>